<dbReference type="CDD" id="cd03124">
    <property type="entry name" value="alpha_CA_prokaryotic_like"/>
    <property type="match status" value="1"/>
</dbReference>
<sequence>MLHTLITLTALTLVLACPQHDFNTRAVGLGKRADGLAKWTYATSGTWGASDSASRNDTICHDGMTQSPINLPADSFSTRHAPKFKYSAPISGALYNWGFGPSFSLNKTNGVDYSANPSFTYDNQTVYMLSWHTHAPSEHLVGGRRTRAELHLVHGDAKGNPKGVVGLRINPSTISSPFIEQFVSKIPGHDSSDRRKLVGLDMSLAIKEVGGLEKFWTYKGSLTTPPCSEGLRWWVSGDVLQVSDVQMRTLLGVSVYSARVEQMVWNHAIGV</sequence>
<gene>
    <name evidence="3" type="ORF">RAG0_06134</name>
</gene>
<dbReference type="SUPFAM" id="SSF51069">
    <property type="entry name" value="Carbonic anhydrase"/>
    <property type="match status" value="1"/>
</dbReference>
<dbReference type="InterPro" id="IPR023561">
    <property type="entry name" value="Carbonic_anhydrase_a-class"/>
</dbReference>
<feature type="chain" id="PRO_5009445975" evidence="1">
    <location>
        <begin position="17"/>
        <end position="271"/>
    </location>
</feature>
<name>A0A1E1KGB9_9HELO</name>
<dbReference type="PANTHER" id="PTHR18952">
    <property type="entry name" value="CARBONIC ANHYDRASE"/>
    <property type="match status" value="1"/>
</dbReference>
<dbReference type="InterPro" id="IPR036398">
    <property type="entry name" value="CA_dom_sf"/>
</dbReference>
<evidence type="ECO:0000259" key="2">
    <source>
        <dbReference type="PROSITE" id="PS51144"/>
    </source>
</evidence>
<dbReference type="PANTHER" id="PTHR18952:SF274">
    <property type="entry name" value="ALPHA-CARBONIC ANHYDRASE DOMAIN-CONTAINING PROTEIN"/>
    <property type="match status" value="1"/>
</dbReference>
<dbReference type="PROSITE" id="PS51144">
    <property type="entry name" value="ALPHA_CA_2"/>
    <property type="match status" value="1"/>
</dbReference>
<dbReference type="InterPro" id="IPR041891">
    <property type="entry name" value="Alpha_CA_prokaryot-like"/>
</dbReference>
<dbReference type="SMART" id="SM01057">
    <property type="entry name" value="Carb_anhydrase"/>
    <property type="match status" value="1"/>
</dbReference>
<dbReference type="OrthoDB" id="429145at2759"/>
<dbReference type="Proteomes" id="UP000178912">
    <property type="component" value="Unassembled WGS sequence"/>
</dbReference>
<evidence type="ECO:0000256" key="1">
    <source>
        <dbReference type="SAM" id="SignalP"/>
    </source>
</evidence>
<dbReference type="GO" id="GO:0004089">
    <property type="term" value="F:carbonate dehydratase activity"/>
    <property type="evidence" value="ECO:0007669"/>
    <property type="project" value="InterPro"/>
</dbReference>
<dbReference type="EMBL" id="FJUX01000029">
    <property type="protein sequence ID" value="CZS97041.1"/>
    <property type="molecule type" value="Genomic_DNA"/>
</dbReference>
<keyword evidence="4" id="KW-1185">Reference proteome</keyword>
<dbReference type="AlphaFoldDB" id="A0A1E1KGB9"/>
<keyword evidence="1" id="KW-0732">Signal</keyword>
<feature type="domain" description="Alpha-carbonic anhydrase" evidence="2">
    <location>
        <begin position="37"/>
        <end position="271"/>
    </location>
</feature>
<proteinExistence type="predicted"/>
<protein>
    <submittedName>
        <fullName evidence="3">Related to carbonic anhydrase</fullName>
    </submittedName>
</protein>
<reference evidence="4" key="1">
    <citation type="submission" date="2016-03" db="EMBL/GenBank/DDBJ databases">
        <authorList>
            <person name="Guldener U."/>
        </authorList>
    </citation>
    <scope>NUCLEOTIDE SEQUENCE [LARGE SCALE GENOMIC DNA]</scope>
    <source>
        <strain evidence="4">04CH-RAC-A.6.1</strain>
    </source>
</reference>
<organism evidence="3 4">
    <name type="scientific">Rhynchosporium agropyri</name>
    <dbReference type="NCBI Taxonomy" id="914238"/>
    <lineage>
        <taxon>Eukaryota</taxon>
        <taxon>Fungi</taxon>
        <taxon>Dikarya</taxon>
        <taxon>Ascomycota</taxon>
        <taxon>Pezizomycotina</taxon>
        <taxon>Leotiomycetes</taxon>
        <taxon>Helotiales</taxon>
        <taxon>Ploettnerulaceae</taxon>
        <taxon>Rhynchosporium</taxon>
    </lineage>
</organism>
<dbReference type="InterPro" id="IPR001148">
    <property type="entry name" value="CA_dom"/>
</dbReference>
<evidence type="ECO:0000313" key="3">
    <source>
        <dbReference type="EMBL" id="CZS97041.1"/>
    </source>
</evidence>
<dbReference type="Gene3D" id="3.10.200.10">
    <property type="entry name" value="Alpha carbonic anhydrase"/>
    <property type="match status" value="1"/>
</dbReference>
<feature type="signal peptide" evidence="1">
    <location>
        <begin position="1"/>
        <end position="16"/>
    </location>
</feature>
<evidence type="ECO:0000313" key="4">
    <source>
        <dbReference type="Proteomes" id="UP000178912"/>
    </source>
</evidence>
<dbReference type="Pfam" id="PF00194">
    <property type="entry name" value="Carb_anhydrase"/>
    <property type="match status" value="1"/>
</dbReference>
<dbReference type="GO" id="GO:0008270">
    <property type="term" value="F:zinc ion binding"/>
    <property type="evidence" value="ECO:0007669"/>
    <property type="project" value="InterPro"/>
</dbReference>
<accession>A0A1E1KGB9</accession>